<keyword evidence="3" id="KW-1185">Reference proteome</keyword>
<keyword evidence="1" id="KW-0472">Membrane</keyword>
<dbReference type="EMBL" id="MKZS01000001">
    <property type="protein sequence ID" value="OLT61836.1"/>
    <property type="molecule type" value="Genomic_DNA"/>
</dbReference>
<reference evidence="2 3" key="1">
    <citation type="submission" date="2016-10" db="EMBL/GenBank/DDBJ databases">
        <title>Comparative genomics uncovers the prolific and rare metabolic potential of the cyanobacterial genus Moorea.</title>
        <authorList>
            <person name="Leao T."/>
            <person name="Castelao G."/>
            <person name="Korobeynikov A."/>
            <person name="Monroe E.A."/>
            <person name="Podell S."/>
            <person name="Glukhov E."/>
            <person name="Allen E."/>
            <person name="Gerwick W.H."/>
            <person name="Gerwick L."/>
        </authorList>
    </citation>
    <scope>NUCLEOTIDE SEQUENCE [LARGE SCALE GENOMIC DNA]</scope>
    <source>
        <strain evidence="2 3">PNG5-198</strain>
    </source>
</reference>
<evidence type="ECO:0000256" key="1">
    <source>
        <dbReference type="SAM" id="Phobius"/>
    </source>
</evidence>
<accession>A0A1U7N7B7</accession>
<organism evidence="2 3">
    <name type="scientific">Moorena bouillonii PNG</name>
    <dbReference type="NCBI Taxonomy" id="568701"/>
    <lineage>
        <taxon>Bacteria</taxon>
        <taxon>Bacillati</taxon>
        <taxon>Cyanobacteriota</taxon>
        <taxon>Cyanophyceae</taxon>
        <taxon>Coleofasciculales</taxon>
        <taxon>Coleofasciculaceae</taxon>
        <taxon>Moorena</taxon>
    </lineage>
</organism>
<sequence>MKFLVLRTPLAVGMSFLSMDLGVMPGVLGTRKNGEMIIIFGLLGWGKIYQIWEFGLWLIR</sequence>
<dbReference type="AlphaFoldDB" id="A0A1U7N7B7"/>
<comment type="caution">
    <text evidence="2">The sequence shown here is derived from an EMBL/GenBank/DDBJ whole genome shotgun (WGS) entry which is preliminary data.</text>
</comment>
<name>A0A1U7N7B7_9CYAN</name>
<keyword evidence="1" id="KW-0812">Transmembrane</keyword>
<evidence type="ECO:0000313" key="2">
    <source>
        <dbReference type="EMBL" id="OLT61836.1"/>
    </source>
</evidence>
<feature type="transmembrane region" description="Helical" evidence="1">
    <location>
        <begin position="12"/>
        <end position="30"/>
    </location>
</feature>
<proteinExistence type="predicted"/>
<gene>
    <name evidence="2" type="ORF">BJP37_25215</name>
</gene>
<keyword evidence="1" id="KW-1133">Transmembrane helix</keyword>
<protein>
    <submittedName>
        <fullName evidence="2">Uncharacterized protein</fullName>
    </submittedName>
</protein>
<dbReference type="Proteomes" id="UP000186657">
    <property type="component" value="Unassembled WGS sequence"/>
</dbReference>
<feature type="transmembrane region" description="Helical" evidence="1">
    <location>
        <begin position="36"/>
        <end position="59"/>
    </location>
</feature>
<evidence type="ECO:0000313" key="3">
    <source>
        <dbReference type="Proteomes" id="UP000186657"/>
    </source>
</evidence>